<evidence type="ECO:0000313" key="2">
    <source>
        <dbReference type="EMBL" id="RSM04334.1"/>
    </source>
</evidence>
<protein>
    <submittedName>
        <fullName evidence="2">Uncharacterized protein</fullName>
    </submittedName>
</protein>
<reference evidence="2 3" key="1">
    <citation type="submission" date="2017-06" db="EMBL/GenBank/DDBJ databases">
        <title>Comparative genomic analysis of Ambrosia Fusariam Clade fungi.</title>
        <authorList>
            <person name="Stajich J.E."/>
            <person name="Carrillo J."/>
            <person name="Kijimoto T."/>
            <person name="Eskalen A."/>
            <person name="O'Donnell K."/>
            <person name="Kasson M."/>
        </authorList>
    </citation>
    <scope>NUCLEOTIDE SEQUENCE [LARGE SCALE GENOMIC DNA]</scope>
    <source>
        <strain evidence="2 3">NRRL62579</strain>
    </source>
</reference>
<accession>A0A428TQN6</accession>
<comment type="caution">
    <text evidence="2">The sequence shown here is derived from an EMBL/GenBank/DDBJ whole genome shotgun (WGS) entry which is preliminary data.</text>
</comment>
<evidence type="ECO:0000313" key="3">
    <source>
        <dbReference type="Proteomes" id="UP000287144"/>
    </source>
</evidence>
<dbReference type="AlphaFoldDB" id="A0A428TQN6"/>
<proteinExistence type="predicted"/>
<dbReference type="STRING" id="1325735.A0A428TQN6"/>
<gene>
    <name evidence="2" type="ORF">CEP52_006866</name>
</gene>
<dbReference type="EMBL" id="NKCK01000060">
    <property type="protein sequence ID" value="RSM04334.1"/>
    <property type="molecule type" value="Genomic_DNA"/>
</dbReference>
<feature type="region of interest" description="Disordered" evidence="1">
    <location>
        <begin position="67"/>
        <end position="105"/>
    </location>
</feature>
<name>A0A428TQN6_9HYPO</name>
<evidence type="ECO:0000256" key="1">
    <source>
        <dbReference type="SAM" id="MobiDB-lite"/>
    </source>
</evidence>
<organism evidence="2 3">
    <name type="scientific">Fusarium oligoseptatum</name>
    <dbReference type="NCBI Taxonomy" id="2604345"/>
    <lineage>
        <taxon>Eukaryota</taxon>
        <taxon>Fungi</taxon>
        <taxon>Dikarya</taxon>
        <taxon>Ascomycota</taxon>
        <taxon>Pezizomycotina</taxon>
        <taxon>Sordariomycetes</taxon>
        <taxon>Hypocreomycetidae</taxon>
        <taxon>Hypocreales</taxon>
        <taxon>Nectriaceae</taxon>
        <taxon>Fusarium</taxon>
        <taxon>Fusarium solani species complex</taxon>
    </lineage>
</organism>
<dbReference type="Proteomes" id="UP000287144">
    <property type="component" value="Unassembled WGS sequence"/>
</dbReference>
<keyword evidence="3" id="KW-1185">Reference proteome</keyword>
<sequence length="105" mass="11441">MVVQRDLALQEAVMDNISRAVDGMFLLAKLHFESLIGKMTAKTIRTTLESLPTGSSAYHSAYEEAMSRIQDQKQRQARHGSKGSALDHLRQATSHTISAARGTGG</sequence>